<dbReference type="STRING" id="626522.GCWU000325_02126"/>
<evidence type="ECO:0000313" key="2">
    <source>
        <dbReference type="EMBL" id="EEX70884.1"/>
    </source>
</evidence>
<accession>C9LIR7</accession>
<keyword evidence="1" id="KW-1133">Transmembrane helix</keyword>
<sequence length="48" mass="5844">MFGAHYMLIMYRYLSSRPLFRFAQYVMAAFFIVRTKVYARENKGVRSR</sequence>
<dbReference type="AlphaFoldDB" id="C9LIR7"/>
<feature type="transmembrane region" description="Helical" evidence="1">
    <location>
        <begin position="20"/>
        <end position="39"/>
    </location>
</feature>
<dbReference type="Proteomes" id="UP000003460">
    <property type="component" value="Unassembled WGS sequence"/>
</dbReference>
<dbReference type="HOGENOM" id="CLU_3156434_0_0_10"/>
<evidence type="ECO:0000313" key="3">
    <source>
        <dbReference type="Proteomes" id="UP000003460"/>
    </source>
</evidence>
<keyword evidence="1" id="KW-0472">Membrane</keyword>
<comment type="caution">
    <text evidence="2">The sequence shown here is derived from an EMBL/GenBank/DDBJ whole genome shotgun (WGS) entry which is preliminary data.</text>
</comment>
<keyword evidence="1" id="KW-0812">Transmembrane</keyword>
<name>C9LIR7_9BACT</name>
<reference evidence="2" key="1">
    <citation type="submission" date="2009-09" db="EMBL/GenBank/DDBJ databases">
        <authorList>
            <person name="Weinstock G."/>
            <person name="Sodergren E."/>
            <person name="Clifton S."/>
            <person name="Fulton L."/>
            <person name="Fulton B."/>
            <person name="Courtney L."/>
            <person name="Fronick C."/>
            <person name="Harrison M."/>
            <person name="Strong C."/>
            <person name="Farmer C."/>
            <person name="Delahaunty K."/>
            <person name="Markovic C."/>
            <person name="Hall O."/>
            <person name="Minx P."/>
            <person name="Tomlinson C."/>
            <person name="Mitreva M."/>
            <person name="Nelson J."/>
            <person name="Hou S."/>
            <person name="Wollam A."/>
            <person name="Pepin K.H."/>
            <person name="Johnson M."/>
            <person name="Bhonagiri V."/>
            <person name="Nash W.E."/>
            <person name="Warren W."/>
            <person name="Chinwalla A."/>
            <person name="Mardis E.R."/>
            <person name="Wilson R.K."/>
        </authorList>
    </citation>
    <scope>NUCLEOTIDE SEQUENCE [LARGE SCALE GENOMIC DNA]</scope>
    <source>
        <strain evidence="2">ATCC 51259</strain>
    </source>
</reference>
<dbReference type="EMBL" id="ACIJ02000023">
    <property type="protein sequence ID" value="EEX70884.1"/>
    <property type="molecule type" value="Genomic_DNA"/>
</dbReference>
<keyword evidence="3" id="KW-1185">Reference proteome</keyword>
<evidence type="ECO:0000256" key="1">
    <source>
        <dbReference type="SAM" id="Phobius"/>
    </source>
</evidence>
<gene>
    <name evidence="2" type="ORF">GCWU000325_02126</name>
</gene>
<organism evidence="2 3">
    <name type="scientific">Alloprevotella tannerae ATCC 51259</name>
    <dbReference type="NCBI Taxonomy" id="626522"/>
    <lineage>
        <taxon>Bacteria</taxon>
        <taxon>Pseudomonadati</taxon>
        <taxon>Bacteroidota</taxon>
        <taxon>Bacteroidia</taxon>
        <taxon>Bacteroidales</taxon>
        <taxon>Prevotellaceae</taxon>
        <taxon>Alloprevotella</taxon>
    </lineage>
</organism>
<proteinExistence type="predicted"/>
<protein>
    <submittedName>
        <fullName evidence="2">Uncharacterized protein</fullName>
    </submittedName>
</protein>